<evidence type="ECO:0000256" key="1">
    <source>
        <dbReference type="SAM" id="MobiDB-lite"/>
    </source>
</evidence>
<name>A0A0M3V4M9_9NOSO</name>
<reference evidence="2 3" key="2">
    <citation type="journal article" date="2016" name="Genome Announc.">
        <title>Draft Genome Sequence of the N2-Fixing Cyanobacterium Nostoc piscinale CENA21, Isolated from the Brazilian Amazon Floodplain.</title>
        <authorList>
            <person name="Leao T."/>
            <person name="Guimaraes P.I."/>
            <person name="de Melo A.G."/>
            <person name="Ramos R.T."/>
            <person name="Leao P.N."/>
            <person name="Silva A."/>
            <person name="Fiore M.F."/>
            <person name="Schneider M.P."/>
        </authorList>
    </citation>
    <scope>NUCLEOTIDE SEQUENCE [LARGE SCALE GENOMIC DNA]</scope>
    <source>
        <strain evidence="2 3">CENA21</strain>
    </source>
</reference>
<dbReference type="EMBL" id="CP012036">
    <property type="protein sequence ID" value="ALF52217.1"/>
    <property type="molecule type" value="Genomic_DNA"/>
</dbReference>
<proteinExistence type="predicted"/>
<reference evidence="3" key="1">
    <citation type="submission" date="2015-07" db="EMBL/GenBank/DDBJ databases">
        <title>Genome Of Nitrogen-Fixing Cyanobacterium Nostoc piscinale CENA21 From Solimoes/Amazon River Floodplain Sediments And Comparative Genomics To Uncover Biosynthetic Natural Products Potential.</title>
        <authorList>
            <person name="Leao T.F."/>
            <person name="Leao P.N."/>
            <person name="Guimaraes P.I."/>
            <person name="de Melo A.G.C."/>
            <person name="Ramos R.T.J."/>
            <person name="Silva A."/>
            <person name="Fiore M.F."/>
            <person name="Schneider M.P.C."/>
        </authorList>
    </citation>
    <scope>NUCLEOTIDE SEQUENCE [LARGE SCALE GENOMIC DNA]</scope>
    <source>
        <strain evidence="3">CENA21</strain>
    </source>
</reference>
<dbReference type="RefSeq" id="WP_062288796.1">
    <property type="nucleotide sequence ID" value="NZ_CP012036.1"/>
</dbReference>
<evidence type="ECO:0000313" key="3">
    <source>
        <dbReference type="Proteomes" id="UP000062645"/>
    </source>
</evidence>
<protein>
    <submittedName>
        <fullName evidence="2">Uncharacterized protein</fullName>
    </submittedName>
</protein>
<evidence type="ECO:0000313" key="2">
    <source>
        <dbReference type="EMBL" id="ALF52217.1"/>
    </source>
</evidence>
<keyword evidence="3" id="KW-1185">Reference proteome</keyword>
<gene>
    <name evidence="2" type="ORF">ACX27_04095</name>
</gene>
<dbReference type="OrthoDB" id="513889at2"/>
<feature type="region of interest" description="Disordered" evidence="1">
    <location>
        <begin position="1"/>
        <end position="24"/>
    </location>
</feature>
<sequence length="123" mass="13861">MTSRKKPTTAEELKADIENHPERGKLNGDDVVAFDKVEFRGNVPREIYRLALEVGGALGDDKSTILVKALEEYVIRRLELLERSQRIKSKKFGVDELEIRSKTFGAYKAKGRAKKANLQAGDE</sequence>
<dbReference type="PATRIC" id="fig|224013.5.peg.985"/>
<organism evidence="2 3">
    <name type="scientific">Nostoc piscinale CENA21</name>
    <dbReference type="NCBI Taxonomy" id="224013"/>
    <lineage>
        <taxon>Bacteria</taxon>
        <taxon>Bacillati</taxon>
        <taxon>Cyanobacteriota</taxon>
        <taxon>Cyanophyceae</taxon>
        <taxon>Nostocales</taxon>
        <taxon>Nostocaceae</taxon>
        <taxon>Nostoc</taxon>
    </lineage>
</organism>
<dbReference type="Proteomes" id="UP000062645">
    <property type="component" value="Chromosome"/>
</dbReference>
<dbReference type="KEGG" id="npz:ACX27_04095"/>
<accession>A0A0M3V4M9</accession>
<feature type="compositionally biased region" description="Basic and acidic residues" evidence="1">
    <location>
        <begin position="8"/>
        <end position="24"/>
    </location>
</feature>
<dbReference type="AlphaFoldDB" id="A0A0M3V4M9"/>